<dbReference type="EMBL" id="JAJNEC010000004">
    <property type="protein sequence ID" value="MCD2422197.1"/>
    <property type="molecule type" value="Genomic_DNA"/>
</dbReference>
<reference evidence="1 2" key="1">
    <citation type="submission" date="2021-11" db="EMBL/GenBank/DDBJ databases">
        <title>Genomic of Niabella pedocola.</title>
        <authorList>
            <person name="Wu T."/>
        </authorList>
    </citation>
    <scope>NUCLEOTIDE SEQUENCE [LARGE SCALE GENOMIC DNA]</scope>
    <source>
        <strain evidence="1 2">JCM 31011</strain>
    </source>
</reference>
<evidence type="ECO:0008006" key="3">
    <source>
        <dbReference type="Google" id="ProtNLM"/>
    </source>
</evidence>
<dbReference type="SUPFAM" id="SSF53448">
    <property type="entry name" value="Nucleotide-diphospho-sugar transferases"/>
    <property type="match status" value="1"/>
</dbReference>
<protein>
    <recommendedName>
        <fullName evidence="3">Glycosyltransferase 2-like domain-containing protein</fullName>
    </recommendedName>
</protein>
<gene>
    <name evidence="1" type="ORF">LQ567_05445</name>
</gene>
<comment type="caution">
    <text evidence="1">The sequence shown here is derived from an EMBL/GenBank/DDBJ whole genome shotgun (WGS) entry which is preliminary data.</text>
</comment>
<evidence type="ECO:0000313" key="2">
    <source>
        <dbReference type="Proteomes" id="UP001199816"/>
    </source>
</evidence>
<dbReference type="InterPro" id="IPR029044">
    <property type="entry name" value="Nucleotide-diphossugar_trans"/>
</dbReference>
<keyword evidence="2" id="KW-1185">Reference proteome</keyword>
<evidence type="ECO:0000313" key="1">
    <source>
        <dbReference type="EMBL" id="MCD2422197.1"/>
    </source>
</evidence>
<name>A0ABS8PM69_9BACT</name>
<dbReference type="Gene3D" id="3.90.550.10">
    <property type="entry name" value="Spore Coat Polysaccharide Biosynthesis Protein SpsA, Chain A"/>
    <property type="match status" value="1"/>
</dbReference>
<sequence>MKFAAVVITYFPGDDFLDNIATYLNHIDRLYIADNSDPSFSFPEQLSNNPKITILADGVNRGIAVRLNQVMEMAANEGYDWMLTMDQDSSFNAEQLQQYLVNIRNFKQQETVAMFGVETGKTPESPSAAFEPSRLLITSGSMVNLHLSKQTGGFDERLFIDGVDHAYCFQAGRLGFETVRFTGIYLNHNLGTRHTVRSLKSLQQTSRALHPPFRLYYMFRNFQYLSKIYEADFPEEFALLKKDLYNRIKNHLLYGSGKMRTLKALLKARKDFREGSMGKQSVR</sequence>
<dbReference type="Proteomes" id="UP001199816">
    <property type="component" value="Unassembled WGS sequence"/>
</dbReference>
<accession>A0ABS8PM69</accession>
<organism evidence="1 2">
    <name type="scientific">Niabella pedocola</name>
    <dbReference type="NCBI Taxonomy" id="1752077"/>
    <lineage>
        <taxon>Bacteria</taxon>
        <taxon>Pseudomonadati</taxon>
        <taxon>Bacteroidota</taxon>
        <taxon>Chitinophagia</taxon>
        <taxon>Chitinophagales</taxon>
        <taxon>Chitinophagaceae</taxon>
        <taxon>Niabella</taxon>
    </lineage>
</organism>
<proteinExistence type="predicted"/>
<dbReference type="RefSeq" id="WP_231003100.1">
    <property type="nucleotide sequence ID" value="NZ_JAJNEC010000004.1"/>
</dbReference>